<dbReference type="InterPro" id="IPR019365">
    <property type="entry name" value="TVP18/Ca-channel_flower"/>
</dbReference>
<dbReference type="OrthoDB" id="5591789at2759"/>
<evidence type="ECO:0000256" key="10">
    <source>
        <dbReference type="SAM" id="Phobius"/>
    </source>
</evidence>
<dbReference type="PANTHER" id="PTHR13314">
    <property type="entry name" value="CALCIUM CHANNEL FLOWER HOMOLOG"/>
    <property type="match status" value="1"/>
</dbReference>
<evidence type="ECO:0000256" key="6">
    <source>
        <dbReference type="ARBA" id="ARBA00022692"/>
    </source>
</evidence>
<evidence type="ECO:0000256" key="9">
    <source>
        <dbReference type="ARBA" id="ARBA00023136"/>
    </source>
</evidence>
<keyword evidence="9 10" id="KW-0472">Membrane</keyword>
<sequence length="167" mass="18371">MALSIKQFINVAGLVRDLKSFNFSVYGQWFGYINILLCVALGIANLFHVSAVIVFGIIAIVQGLVILFVEIPFLLRICPLSDNFIAFIKRFETNGKRTLFYVGMAAVQWCSLAVMATSLIAVAIGLTISAASYGVAFFKHQQFQGTSVIKSPADDDFPHEAVVREML</sequence>
<evidence type="ECO:0000256" key="7">
    <source>
        <dbReference type="ARBA" id="ARBA00022989"/>
    </source>
</evidence>
<evidence type="ECO:0000313" key="11">
    <source>
        <dbReference type="EMBL" id="CUS20581.1"/>
    </source>
</evidence>
<dbReference type="Pfam" id="PF10233">
    <property type="entry name" value="Cg6151-P"/>
    <property type="match status" value="1"/>
</dbReference>
<evidence type="ECO:0000256" key="5">
    <source>
        <dbReference type="ARBA" id="ARBA00020655"/>
    </source>
</evidence>
<dbReference type="PANTHER" id="PTHR13314:SF2">
    <property type="entry name" value="CALCIUM CHANNEL FLOWER HOMOLOG"/>
    <property type="match status" value="1"/>
</dbReference>
<feature type="transmembrane region" description="Helical" evidence="10">
    <location>
        <begin position="99"/>
        <end position="128"/>
    </location>
</feature>
<keyword evidence="12" id="KW-1185">Reference proteome</keyword>
<name>A0A0P1KLM5_9SACH</name>
<dbReference type="SMART" id="SM01077">
    <property type="entry name" value="Cg6151-P"/>
    <property type="match status" value="1"/>
</dbReference>
<evidence type="ECO:0000256" key="4">
    <source>
        <dbReference type="ARBA" id="ARBA00013563"/>
    </source>
</evidence>
<dbReference type="GO" id="GO:0000139">
    <property type="term" value="C:Golgi membrane"/>
    <property type="evidence" value="ECO:0007669"/>
    <property type="project" value="UniProtKB-SubCell"/>
</dbReference>
<keyword evidence="8" id="KW-0333">Golgi apparatus</keyword>
<comment type="similarity">
    <text evidence="3">Belongs to the TVP18 family.</text>
</comment>
<proteinExistence type="inferred from homology"/>
<feature type="transmembrane region" description="Helical" evidence="10">
    <location>
        <begin position="29"/>
        <end position="47"/>
    </location>
</feature>
<reference evidence="12" key="1">
    <citation type="submission" date="2015-10" db="EMBL/GenBank/DDBJ databases">
        <authorList>
            <person name="Devillers H."/>
        </authorList>
    </citation>
    <scope>NUCLEOTIDE SEQUENCE [LARGE SCALE GENOMIC DNA]</scope>
</reference>
<dbReference type="EMBL" id="LN890560">
    <property type="protein sequence ID" value="CUS20581.1"/>
    <property type="molecule type" value="Genomic_DNA"/>
</dbReference>
<accession>A0A0P1KLM5</accession>
<organism evidence="11 12">
    <name type="scientific">Lachancea quebecensis</name>
    <dbReference type="NCBI Taxonomy" id="1654605"/>
    <lineage>
        <taxon>Eukaryota</taxon>
        <taxon>Fungi</taxon>
        <taxon>Dikarya</taxon>
        <taxon>Ascomycota</taxon>
        <taxon>Saccharomycotina</taxon>
        <taxon>Saccharomycetes</taxon>
        <taxon>Saccharomycetales</taxon>
        <taxon>Saccharomycetaceae</taxon>
        <taxon>Lachancea</taxon>
    </lineage>
</organism>
<comment type="subcellular location">
    <subcellularLocation>
        <location evidence="2">Golgi apparatus membrane</location>
        <topology evidence="2">Multi-pass membrane protein</topology>
    </subcellularLocation>
</comment>
<dbReference type="AlphaFoldDB" id="A0A0P1KLM5"/>
<evidence type="ECO:0000256" key="1">
    <source>
        <dbReference type="ARBA" id="ARBA00003246"/>
    </source>
</evidence>
<dbReference type="GO" id="GO:0016192">
    <property type="term" value="P:vesicle-mediated transport"/>
    <property type="evidence" value="ECO:0007669"/>
    <property type="project" value="TreeGrafter"/>
</dbReference>
<protein>
    <recommendedName>
        <fullName evidence="4">Golgi apparatus membrane protein TVP18</fullName>
    </recommendedName>
    <alternativeName>
        <fullName evidence="5">Golgi apparatus membrane protein tvp18</fullName>
    </alternativeName>
</protein>
<gene>
    <name evidence="11" type="ORF">LAQU0_S01e09890g</name>
</gene>
<evidence type="ECO:0000256" key="8">
    <source>
        <dbReference type="ARBA" id="ARBA00023034"/>
    </source>
</evidence>
<feature type="transmembrane region" description="Helical" evidence="10">
    <location>
        <begin position="53"/>
        <end position="78"/>
    </location>
</feature>
<evidence type="ECO:0000256" key="2">
    <source>
        <dbReference type="ARBA" id="ARBA00004653"/>
    </source>
</evidence>
<keyword evidence="6 10" id="KW-0812">Transmembrane</keyword>
<keyword evidence="7 10" id="KW-1133">Transmembrane helix</keyword>
<evidence type="ECO:0000313" key="12">
    <source>
        <dbReference type="Proteomes" id="UP000236544"/>
    </source>
</evidence>
<comment type="function">
    <text evidence="1">Golgi membrane protein involved in vesicular trafficking.</text>
</comment>
<evidence type="ECO:0000256" key="3">
    <source>
        <dbReference type="ARBA" id="ARBA00005738"/>
    </source>
</evidence>
<dbReference type="Proteomes" id="UP000236544">
    <property type="component" value="Unassembled WGS sequence"/>
</dbReference>